<keyword evidence="4 9" id="KW-0813">Transport</keyword>
<evidence type="ECO:0000256" key="2">
    <source>
        <dbReference type="ARBA" id="ARBA00004184"/>
    </source>
</evidence>
<keyword evidence="6 9" id="KW-0472">Membrane</keyword>
<name>A0A2W5T545_9BACT</name>
<evidence type="ECO:0000313" key="13">
    <source>
        <dbReference type="Proteomes" id="UP000249061"/>
    </source>
</evidence>
<keyword evidence="8 9" id="KW-0066">ATP synthesis</keyword>
<protein>
    <recommendedName>
        <fullName evidence="9">ATP synthase epsilon chain</fullName>
    </recommendedName>
    <alternativeName>
        <fullName evidence="9">ATP synthase F1 sector epsilon subunit</fullName>
    </alternativeName>
    <alternativeName>
        <fullName evidence="9">F-ATPase epsilon subunit</fullName>
    </alternativeName>
</protein>
<feature type="domain" description="ATP synthase F1 complex delta/epsilon subunit N-terminal" evidence="11">
    <location>
        <begin position="4"/>
        <end position="82"/>
    </location>
</feature>
<dbReference type="GO" id="GO:0045259">
    <property type="term" value="C:proton-transporting ATP synthase complex"/>
    <property type="evidence" value="ECO:0007669"/>
    <property type="project" value="UniProtKB-KW"/>
</dbReference>
<dbReference type="EMBL" id="QFQP01000027">
    <property type="protein sequence ID" value="PZR08023.1"/>
    <property type="molecule type" value="Genomic_DNA"/>
</dbReference>
<accession>A0A2W5T545</accession>
<evidence type="ECO:0000256" key="1">
    <source>
        <dbReference type="ARBA" id="ARBA00003543"/>
    </source>
</evidence>
<dbReference type="HAMAP" id="MF_00530">
    <property type="entry name" value="ATP_synth_epsil_bac"/>
    <property type="match status" value="1"/>
</dbReference>
<organism evidence="12 13">
    <name type="scientific">Archangium gephyra</name>
    <dbReference type="NCBI Taxonomy" id="48"/>
    <lineage>
        <taxon>Bacteria</taxon>
        <taxon>Pseudomonadati</taxon>
        <taxon>Myxococcota</taxon>
        <taxon>Myxococcia</taxon>
        <taxon>Myxococcales</taxon>
        <taxon>Cystobacterineae</taxon>
        <taxon>Archangiaceae</taxon>
        <taxon>Archangium</taxon>
    </lineage>
</organism>
<dbReference type="CDD" id="cd12152">
    <property type="entry name" value="F1-ATPase_delta"/>
    <property type="match status" value="1"/>
</dbReference>
<reference evidence="12 13" key="1">
    <citation type="submission" date="2017-08" db="EMBL/GenBank/DDBJ databases">
        <title>Infants hospitalized years apart are colonized by the same room-sourced microbial strains.</title>
        <authorList>
            <person name="Brooks B."/>
            <person name="Olm M.R."/>
            <person name="Firek B.A."/>
            <person name="Baker R."/>
            <person name="Thomas B.C."/>
            <person name="Morowitz M.J."/>
            <person name="Banfield J.F."/>
        </authorList>
    </citation>
    <scope>NUCLEOTIDE SEQUENCE [LARGE SCALE GENOMIC DNA]</scope>
    <source>
        <strain evidence="12">S2_003_000_R2_14</strain>
    </source>
</reference>
<dbReference type="InterPro" id="IPR020546">
    <property type="entry name" value="ATP_synth_F1_dsu/esu_N"/>
</dbReference>
<dbReference type="PANTHER" id="PTHR13822">
    <property type="entry name" value="ATP SYNTHASE DELTA/EPSILON CHAIN"/>
    <property type="match status" value="1"/>
</dbReference>
<dbReference type="GO" id="GO:0046933">
    <property type="term" value="F:proton-transporting ATP synthase activity, rotational mechanism"/>
    <property type="evidence" value="ECO:0007669"/>
    <property type="project" value="UniProtKB-UniRule"/>
</dbReference>
<evidence type="ECO:0000256" key="9">
    <source>
        <dbReference type="HAMAP-Rule" id="MF_00530"/>
    </source>
</evidence>
<dbReference type="PANTHER" id="PTHR13822:SF10">
    <property type="entry name" value="ATP SYNTHASE EPSILON CHAIN, CHLOROPLASTIC"/>
    <property type="match status" value="1"/>
</dbReference>
<dbReference type="GO" id="GO:0005524">
    <property type="term" value="F:ATP binding"/>
    <property type="evidence" value="ECO:0007669"/>
    <property type="project" value="UniProtKB-UniRule"/>
</dbReference>
<comment type="function">
    <text evidence="1 9">Produces ATP from ADP in the presence of a proton gradient across the membrane.</text>
</comment>
<dbReference type="Pfam" id="PF02823">
    <property type="entry name" value="ATP-synt_DE_N"/>
    <property type="match status" value="1"/>
</dbReference>
<gene>
    <name evidence="9 12" type="primary">atpC</name>
    <name evidence="12" type="ORF">DI536_25645</name>
</gene>
<dbReference type="GO" id="GO:0012505">
    <property type="term" value="C:endomembrane system"/>
    <property type="evidence" value="ECO:0007669"/>
    <property type="project" value="UniProtKB-SubCell"/>
</dbReference>
<comment type="caution">
    <text evidence="12">The sequence shown here is derived from an EMBL/GenBank/DDBJ whole genome shotgun (WGS) entry which is preliminary data.</text>
</comment>
<keyword evidence="9" id="KW-0375">Hydrogen ion transport</keyword>
<proteinExistence type="inferred from homology"/>
<evidence type="ECO:0000256" key="4">
    <source>
        <dbReference type="ARBA" id="ARBA00022448"/>
    </source>
</evidence>
<keyword evidence="9" id="KW-1003">Cell membrane</keyword>
<evidence type="ECO:0000259" key="11">
    <source>
        <dbReference type="Pfam" id="PF02823"/>
    </source>
</evidence>
<dbReference type="Proteomes" id="UP000249061">
    <property type="component" value="Unassembled WGS sequence"/>
</dbReference>
<evidence type="ECO:0000256" key="10">
    <source>
        <dbReference type="RuleBase" id="RU003656"/>
    </source>
</evidence>
<sequence>MAKLNVEIVTPERRLASLQADEVIAPGADGLFGVRPGHTPYLSVMQPGPLTVRDGATTTVYFVTGGFVEAGPTAVRVLADSAELASAIDVAAANKRIVEAETRLKGFEVTDLRAEEQRVVIKREQRRIEVAQGKR</sequence>
<comment type="similarity">
    <text evidence="3 9 10">Belongs to the ATPase epsilon chain family.</text>
</comment>
<dbReference type="Gene3D" id="2.60.15.10">
    <property type="entry name" value="F0F1 ATP synthase delta/epsilon subunit, N-terminal"/>
    <property type="match status" value="1"/>
</dbReference>
<evidence type="ECO:0000256" key="3">
    <source>
        <dbReference type="ARBA" id="ARBA00005712"/>
    </source>
</evidence>
<comment type="subunit">
    <text evidence="9 10">F-type ATPases have 2 components, CF(1) - the catalytic core - and CF(0) - the membrane proton channel. CF(1) has five subunits: alpha(3), beta(3), gamma(1), delta(1), epsilon(1). CF(0) has three main subunits: a, b and c.</text>
</comment>
<evidence type="ECO:0000256" key="8">
    <source>
        <dbReference type="ARBA" id="ARBA00023310"/>
    </source>
</evidence>
<dbReference type="AlphaFoldDB" id="A0A2W5T545"/>
<evidence type="ECO:0000256" key="7">
    <source>
        <dbReference type="ARBA" id="ARBA00023196"/>
    </source>
</evidence>
<evidence type="ECO:0000313" key="12">
    <source>
        <dbReference type="EMBL" id="PZR08023.1"/>
    </source>
</evidence>
<dbReference type="NCBIfam" id="TIGR01216">
    <property type="entry name" value="ATP_synt_epsi"/>
    <property type="match status" value="1"/>
</dbReference>
<comment type="subcellular location">
    <subcellularLocation>
        <location evidence="9">Cell membrane</location>
        <topology evidence="9">Peripheral membrane protein</topology>
    </subcellularLocation>
    <subcellularLocation>
        <location evidence="2">Endomembrane system</location>
        <topology evidence="2">Peripheral membrane protein</topology>
    </subcellularLocation>
</comment>
<keyword evidence="5 9" id="KW-0406">Ion transport</keyword>
<keyword evidence="7 9" id="KW-0139">CF(1)</keyword>
<dbReference type="GO" id="GO:0005886">
    <property type="term" value="C:plasma membrane"/>
    <property type="evidence" value="ECO:0007669"/>
    <property type="project" value="UniProtKB-SubCell"/>
</dbReference>
<evidence type="ECO:0000256" key="6">
    <source>
        <dbReference type="ARBA" id="ARBA00023136"/>
    </source>
</evidence>
<dbReference type="InterPro" id="IPR001469">
    <property type="entry name" value="ATP_synth_F1_dsu/esu"/>
</dbReference>
<dbReference type="InterPro" id="IPR036771">
    <property type="entry name" value="ATPsynth_dsu/esu_N"/>
</dbReference>
<dbReference type="SUPFAM" id="SSF51344">
    <property type="entry name" value="Epsilon subunit of F1F0-ATP synthase N-terminal domain"/>
    <property type="match status" value="1"/>
</dbReference>
<evidence type="ECO:0000256" key="5">
    <source>
        <dbReference type="ARBA" id="ARBA00023065"/>
    </source>
</evidence>